<comment type="caution">
    <text evidence="2">The sequence shown here is derived from an EMBL/GenBank/DDBJ whole genome shotgun (WGS) entry which is preliminary data.</text>
</comment>
<dbReference type="AlphaFoldDB" id="A0ABD1Y7F2"/>
<evidence type="ECO:0000313" key="3">
    <source>
        <dbReference type="Proteomes" id="UP001605036"/>
    </source>
</evidence>
<accession>A0ABD1Y7F2</accession>
<name>A0ABD1Y7F2_9MARC</name>
<keyword evidence="3" id="KW-1185">Reference proteome</keyword>
<evidence type="ECO:0000256" key="1">
    <source>
        <dbReference type="SAM" id="MobiDB-lite"/>
    </source>
</evidence>
<evidence type="ECO:0000313" key="2">
    <source>
        <dbReference type="EMBL" id="KAL2621527.1"/>
    </source>
</evidence>
<reference evidence="2 3" key="1">
    <citation type="submission" date="2024-09" db="EMBL/GenBank/DDBJ databases">
        <title>Chromosome-scale assembly of Riccia fluitans.</title>
        <authorList>
            <person name="Paukszto L."/>
            <person name="Sawicki J."/>
            <person name="Karawczyk K."/>
            <person name="Piernik-Szablinska J."/>
            <person name="Szczecinska M."/>
            <person name="Mazdziarz M."/>
        </authorList>
    </citation>
    <scope>NUCLEOTIDE SEQUENCE [LARGE SCALE GENOMIC DNA]</scope>
    <source>
        <strain evidence="2">Rf_01</strain>
        <tissue evidence="2">Aerial parts of the thallus</tissue>
    </source>
</reference>
<organism evidence="2 3">
    <name type="scientific">Riccia fluitans</name>
    <dbReference type="NCBI Taxonomy" id="41844"/>
    <lineage>
        <taxon>Eukaryota</taxon>
        <taxon>Viridiplantae</taxon>
        <taxon>Streptophyta</taxon>
        <taxon>Embryophyta</taxon>
        <taxon>Marchantiophyta</taxon>
        <taxon>Marchantiopsida</taxon>
        <taxon>Marchantiidae</taxon>
        <taxon>Marchantiales</taxon>
        <taxon>Ricciaceae</taxon>
        <taxon>Riccia</taxon>
    </lineage>
</organism>
<protein>
    <submittedName>
        <fullName evidence="2">Uncharacterized protein</fullName>
    </submittedName>
</protein>
<sequence>MATAIVDTKNRQKFDGTFFDEWQQKTTLRLQKDDLKDQVNGTTVKPAPTNPAAESAANAHPGNQNLINAWEEKDSKALLAIWDMVTSNVFSHVEN</sequence>
<dbReference type="EMBL" id="JBHFFA010000006">
    <property type="protein sequence ID" value="KAL2621527.1"/>
    <property type="molecule type" value="Genomic_DNA"/>
</dbReference>
<feature type="region of interest" description="Disordered" evidence="1">
    <location>
        <begin position="38"/>
        <end position="61"/>
    </location>
</feature>
<proteinExistence type="predicted"/>
<gene>
    <name evidence="2" type="ORF">R1flu_001732</name>
</gene>
<dbReference type="Proteomes" id="UP001605036">
    <property type="component" value="Unassembled WGS sequence"/>
</dbReference>